<feature type="compositionally biased region" description="Basic and acidic residues" evidence="1">
    <location>
        <begin position="94"/>
        <end position="106"/>
    </location>
</feature>
<dbReference type="STRING" id="1194695.A0A5D3CQ31"/>
<comment type="caution">
    <text evidence="3">The sequence shown here is derived from an EMBL/GenBank/DDBJ whole genome shotgun (WGS) entry which is preliminary data.</text>
</comment>
<proteinExistence type="predicted"/>
<reference evidence="4 5" key="1">
    <citation type="submission" date="2019-08" db="EMBL/GenBank/DDBJ databases">
        <title>Draft genome sequences of two oriental melons (Cucumis melo L. var makuwa).</title>
        <authorList>
            <person name="Kwon S.-Y."/>
        </authorList>
    </citation>
    <scope>NUCLEOTIDE SEQUENCE [LARGE SCALE GENOMIC DNA]</scope>
    <source>
        <strain evidence="5">cv. Chang Bougi</strain>
        <strain evidence="4">cv. SW 3</strain>
        <tissue evidence="3">Leaf</tissue>
    </source>
</reference>
<feature type="region of interest" description="Disordered" evidence="1">
    <location>
        <begin position="74"/>
        <end position="106"/>
    </location>
</feature>
<evidence type="ECO:0000313" key="5">
    <source>
        <dbReference type="Proteomes" id="UP000321947"/>
    </source>
</evidence>
<sequence length="106" mass="12176">MKKGFTSRIGGGGPKKKLVSRSVKAGLHPVDCIHWTSAAHLSLLEDEMHRVERVNASSRWEKRQAKVLEKTKVRMMKKKNSDTDDSYWSNLWGRPKDQRNSDISIK</sequence>
<dbReference type="OrthoDB" id="1736528at2759"/>
<evidence type="ECO:0000256" key="1">
    <source>
        <dbReference type="SAM" id="MobiDB-lite"/>
    </source>
</evidence>
<evidence type="ECO:0000313" key="3">
    <source>
        <dbReference type="EMBL" id="TYK13492.1"/>
    </source>
</evidence>
<gene>
    <name evidence="3" type="ORF">E5676_scaffold90G00050</name>
    <name evidence="2" type="ORF">E6C27_scaffold338G00430</name>
</gene>
<accession>A0A5D3CQ31</accession>
<evidence type="ECO:0000313" key="2">
    <source>
        <dbReference type="EMBL" id="KAA0036133.1"/>
    </source>
</evidence>
<dbReference type="AlphaFoldDB" id="A0A5D3CQ31"/>
<dbReference type="Proteomes" id="UP000321947">
    <property type="component" value="Unassembled WGS sequence"/>
</dbReference>
<name>A0A5D3CQ31_CUCMM</name>
<dbReference type="PANTHER" id="PTHR44579">
    <property type="entry name" value="OS01G0730500 PROTEIN"/>
    <property type="match status" value="1"/>
</dbReference>
<dbReference type="Proteomes" id="UP000321393">
    <property type="component" value="Unassembled WGS sequence"/>
</dbReference>
<dbReference type="PANTHER" id="PTHR44579:SF2">
    <property type="entry name" value="OS01G0730500 PROTEIN"/>
    <property type="match status" value="1"/>
</dbReference>
<organism evidence="3 5">
    <name type="scientific">Cucumis melo var. makuwa</name>
    <name type="common">Oriental melon</name>
    <dbReference type="NCBI Taxonomy" id="1194695"/>
    <lineage>
        <taxon>Eukaryota</taxon>
        <taxon>Viridiplantae</taxon>
        <taxon>Streptophyta</taxon>
        <taxon>Embryophyta</taxon>
        <taxon>Tracheophyta</taxon>
        <taxon>Spermatophyta</taxon>
        <taxon>Magnoliopsida</taxon>
        <taxon>eudicotyledons</taxon>
        <taxon>Gunneridae</taxon>
        <taxon>Pentapetalae</taxon>
        <taxon>rosids</taxon>
        <taxon>fabids</taxon>
        <taxon>Cucurbitales</taxon>
        <taxon>Cucurbitaceae</taxon>
        <taxon>Benincaseae</taxon>
        <taxon>Cucumis</taxon>
    </lineage>
</organism>
<evidence type="ECO:0000313" key="4">
    <source>
        <dbReference type="Proteomes" id="UP000321393"/>
    </source>
</evidence>
<dbReference type="EMBL" id="SSTE01019758">
    <property type="protein sequence ID" value="KAA0036133.1"/>
    <property type="molecule type" value="Genomic_DNA"/>
</dbReference>
<protein>
    <submittedName>
        <fullName evidence="3">Zuotin</fullName>
    </submittedName>
</protein>
<dbReference type="EMBL" id="SSTD01009902">
    <property type="protein sequence ID" value="TYK13492.1"/>
    <property type="molecule type" value="Genomic_DNA"/>
</dbReference>